<dbReference type="InterPro" id="IPR002347">
    <property type="entry name" value="SDR_fam"/>
</dbReference>
<dbReference type="PANTHER" id="PTHR42879:SF2">
    <property type="entry name" value="3-OXOACYL-[ACYL-CARRIER-PROTEIN] REDUCTASE FABG"/>
    <property type="match status" value="1"/>
</dbReference>
<dbReference type="InterPro" id="IPR020904">
    <property type="entry name" value="Sc_DH/Rdtase_CS"/>
</dbReference>
<reference evidence="3" key="1">
    <citation type="submission" date="2010-05" db="EMBL/GenBank/DDBJ databases">
        <title>The complete genome of Truepera radiovictris DSM 17093.</title>
        <authorList>
            <consortium name="US DOE Joint Genome Institute (JGI-PGF)"/>
            <person name="Lucas S."/>
            <person name="Copeland A."/>
            <person name="Lapidus A."/>
            <person name="Glavina del Rio T."/>
            <person name="Dalin E."/>
            <person name="Tice H."/>
            <person name="Bruce D."/>
            <person name="Goodwin L."/>
            <person name="Pitluck S."/>
            <person name="Kyrpides N."/>
            <person name="Mavromatis K."/>
            <person name="Ovchinnikova G."/>
            <person name="Munk A.C."/>
            <person name="Detter J.C."/>
            <person name="Han C."/>
            <person name="Tapia R."/>
            <person name="Land M."/>
            <person name="Hauser L."/>
            <person name="Markowitz V."/>
            <person name="Cheng J.-F."/>
            <person name="Hugenholtz P."/>
            <person name="Woyke T."/>
            <person name="Wu D."/>
            <person name="Tindall B."/>
            <person name="Pomrenke H.G."/>
            <person name="Brambilla E."/>
            <person name="Klenk H.-P."/>
            <person name="Eisen J.A."/>
        </authorList>
    </citation>
    <scope>NUCLEOTIDE SEQUENCE [LARGE SCALE GENOMIC DNA]</scope>
    <source>
        <strain evidence="3">DSM 17093 / CIP 108686 / LMG 22925 / RQ-24</strain>
    </source>
</reference>
<keyword evidence="3" id="KW-1185">Reference proteome</keyword>
<dbReference type="STRING" id="649638.Trad_2000"/>
<evidence type="ECO:0000313" key="2">
    <source>
        <dbReference type="EMBL" id="ADI15114.1"/>
    </source>
</evidence>
<dbReference type="OrthoDB" id="9804774at2"/>
<proteinExistence type="inferred from homology"/>
<dbReference type="Pfam" id="PF13561">
    <property type="entry name" value="adh_short_C2"/>
    <property type="match status" value="1"/>
</dbReference>
<dbReference type="Gene3D" id="3.40.50.720">
    <property type="entry name" value="NAD(P)-binding Rossmann-like Domain"/>
    <property type="match status" value="1"/>
</dbReference>
<dbReference type="PROSITE" id="PS00061">
    <property type="entry name" value="ADH_SHORT"/>
    <property type="match status" value="1"/>
</dbReference>
<dbReference type="PRINTS" id="PR00081">
    <property type="entry name" value="GDHRDH"/>
</dbReference>
<protein>
    <submittedName>
        <fullName evidence="2">Short-chain dehydrogenase/reductase SDR</fullName>
    </submittedName>
</protein>
<dbReference type="Proteomes" id="UP000000379">
    <property type="component" value="Chromosome"/>
</dbReference>
<evidence type="ECO:0000313" key="3">
    <source>
        <dbReference type="Proteomes" id="UP000000379"/>
    </source>
</evidence>
<dbReference type="GO" id="GO:0032787">
    <property type="term" value="P:monocarboxylic acid metabolic process"/>
    <property type="evidence" value="ECO:0007669"/>
    <property type="project" value="UniProtKB-ARBA"/>
</dbReference>
<dbReference type="RefSeq" id="WP_013178479.1">
    <property type="nucleotide sequence ID" value="NC_014221.1"/>
</dbReference>
<dbReference type="eggNOG" id="COG1028">
    <property type="taxonomic scope" value="Bacteria"/>
</dbReference>
<organism evidence="2 3">
    <name type="scientific">Truepera radiovictrix (strain DSM 17093 / CIP 108686 / LMG 22925 / RQ-24)</name>
    <dbReference type="NCBI Taxonomy" id="649638"/>
    <lineage>
        <taxon>Bacteria</taxon>
        <taxon>Thermotogati</taxon>
        <taxon>Deinococcota</taxon>
        <taxon>Deinococci</taxon>
        <taxon>Trueperales</taxon>
        <taxon>Trueperaceae</taxon>
        <taxon>Truepera</taxon>
    </lineage>
</organism>
<dbReference type="NCBIfam" id="NF009093">
    <property type="entry name" value="PRK12429.1"/>
    <property type="match status" value="1"/>
</dbReference>
<dbReference type="SUPFAM" id="SSF51735">
    <property type="entry name" value="NAD(P)-binding Rossmann-fold domains"/>
    <property type="match status" value="1"/>
</dbReference>
<dbReference type="AlphaFoldDB" id="D7CQY0"/>
<gene>
    <name evidence="2" type="ordered locus">Trad_2000</name>
</gene>
<dbReference type="EMBL" id="CP002049">
    <property type="protein sequence ID" value="ADI15114.1"/>
    <property type="molecule type" value="Genomic_DNA"/>
</dbReference>
<accession>D7CQY0</accession>
<dbReference type="PRINTS" id="PR00080">
    <property type="entry name" value="SDRFAMILY"/>
</dbReference>
<dbReference type="PANTHER" id="PTHR42879">
    <property type="entry name" value="3-OXOACYL-(ACYL-CARRIER-PROTEIN) REDUCTASE"/>
    <property type="match status" value="1"/>
</dbReference>
<dbReference type="HOGENOM" id="CLU_010194_1_0_0"/>
<dbReference type="FunFam" id="3.40.50.720:FF:000084">
    <property type="entry name" value="Short-chain dehydrogenase reductase"/>
    <property type="match status" value="1"/>
</dbReference>
<name>D7CQY0_TRURR</name>
<dbReference type="KEGG" id="tra:Trad_2000"/>
<dbReference type="InterPro" id="IPR036291">
    <property type="entry name" value="NAD(P)-bd_dom_sf"/>
</dbReference>
<sequence length="252" mass="26793">MTENRVALITGGGSGIGRACAEALATSGVRVAVVDVSEGGQAVAEAVGGRFFQADLTERAACRRVVEETAAHFGRLDILVNNAGFQHIDPIPDFPEETWDAMLALMLRAPFLLTKYAWPYLTAAEHGRIVNIASAHALTASPFKAAYVSAKHGLLGLTKVTALEGGPYGLTCNALCSAYVRTPLVDNQIQDQARTRGISPEEVEQKVLLENVAIKKLLEPEDVAASVVFLCSEAAWGVTGSAQMLDLGWTAR</sequence>
<comment type="similarity">
    <text evidence="1">Belongs to the short-chain dehydrogenases/reductases (SDR) family.</text>
</comment>
<dbReference type="InterPro" id="IPR050259">
    <property type="entry name" value="SDR"/>
</dbReference>
<evidence type="ECO:0000256" key="1">
    <source>
        <dbReference type="ARBA" id="ARBA00006484"/>
    </source>
</evidence>
<reference evidence="2 3" key="2">
    <citation type="journal article" date="2011" name="Stand. Genomic Sci.">
        <title>Complete genome sequence of Truepera radiovictrix type strain (RQ-24).</title>
        <authorList>
            <person name="Ivanova N."/>
            <person name="Rohde C."/>
            <person name="Munk C."/>
            <person name="Nolan M."/>
            <person name="Lucas S."/>
            <person name="Del Rio T.G."/>
            <person name="Tice H."/>
            <person name="Deshpande S."/>
            <person name="Cheng J.F."/>
            <person name="Tapia R."/>
            <person name="Han C."/>
            <person name="Goodwin L."/>
            <person name="Pitluck S."/>
            <person name="Liolios K."/>
            <person name="Mavromatis K."/>
            <person name="Mikhailova N."/>
            <person name="Pati A."/>
            <person name="Chen A."/>
            <person name="Palaniappan K."/>
            <person name="Land M."/>
            <person name="Hauser L."/>
            <person name="Chang Y.J."/>
            <person name="Jeffries C.D."/>
            <person name="Brambilla E."/>
            <person name="Rohde M."/>
            <person name="Goker M."/>
            <person name="Tindall B.J."/>
            <person name="Woyke T."/>
            <person name="Bristow J."/>
            <person name="Eisen J.A."/>
            <person name="Markowitz V."/>
            <person name="Hugenholtz P."/>
            <person name="Kyrpides N.C."/>
            <person name="Klenk H.P."/>
            <person name="Lapidus A."/>
        </authorList>
    </citation>
    <scope>NUCLEOTIDE SEQUENCE [LARGE SCALE GENOMIC DNA]</scope>
    <source>
        <strain evidence="3">DSM 17093 / CIP 108686 / LMG 22925 / RQ-24</strain>
    </source>
</reference>